<reference evidence="3" key="1">
    <citation type="submission" date="2021-04" db="EMBL/GenBank/DDBJ databases">
        <authorList>
            <person name="Chebbi M.A.C M."/>
        </authorList>
    </citation>
    <scope>NUCLEOTIDE SEQUENCE</scope>
</reference>
<protein>
    <recommendedName>
        <fullName evidence="2">MULE transposase domain-containing protein</fullName>
    </recommendedName>
</protein>
<evidence type="ECO:0000259" key="2">
    <source>
        <dbReference type="Pfam" id="PF10551"/>
    </source>
</evidence>
<dbReference type="Proteomes" id="UP000786811">
    <property type="component" value="Unassembled WGS sequence"/>
</dbReference>
<keyword evidence="4" id="KW-1185">Reference proteome</keyword>
<dbReference type="OrthoDB" id="7551987at2759"/>
<name>A0A8J2HET3_COTCN</name>
<dbReference type="Pfam" id="PF10551">
    <property type="entry name" value="MULE"/>
    <property type="match status" value="1"/>
</dbReference>
<feature type="domain" description="MULE transposase" evidence="2">
    <location>
        <begin position="179"/>
        <end position="278"/>
    </location>
</feature>
<organism evidence="3 4">
    <name type="scientific">Cotesia congregata</name>
    <name type="common">Parasitoid wasp</name>
    <name type="synonym">Apanteles congregatus</name>
    <dbReference type="NCBI Taxonomy" id="51543"/>
    <lineage>
        <taxon>Eukaryota</taxon>
        <taxon>Metazoa</taxon>
        <taxon>Ecdysozoa</taxon>
        <taxon>Arthropoda</taxon>
        <taxon>Hexapoda</taxon>
        <taxon>Insecta</taxon>
        <taxon>Pterygota</taxon>
        <taxon>Neoptera</taxon>
        <taxon>Endopterygota</taxon>
        <taxon>Hymenoptera</taxon>
        <taxon>Apocrita</taxon>
        <taxon>Ichneumonoidea</taxon>
        <taxon>Braconidae</taxon>
        <taxon>Microgastrinae</taxon>
        <taxon>Cotesia</taxon>
    </lineage>
</organism>
<accession>A0A8J2HET3</accession>
<dbReference type="InterPro" id="IPR018289">
    <property type="entry name" value="MULE_transposase_dom"/>
</dbReference>
<evidence type="ECO:0000313" key="3">
    <source>
        <dbReference type="EMBL" id="CAG5093265.1"/>
    </source>
</evidence>
<comment type="caution">
    <text evidence="3">The sequence shown here is derived from an EMBL/GenBank/DDBJ whole genome shotgun (WGS) entry which is preliminary data.</text>
</comment>
<sequence>MGGTKIHLYCVKPRCPGHGYFQDKQFSAAENAKHNHDLNPNLETVDKVFSTIRDLSCVPGQEPREVYRAAKLKIGNESSAVAYNPTVRRRIQRILNQENPQRMNIGVNVHTVEELKEFLALNMDSKCMNYEHNQQEYSLSTGMDRFDLQNYKKQMITATNLYFFDEEFVQQLCPFDGLIYIDATFDTVPNVQNNSNMQFLSILAKVTTNGCVKAFPIFWVLMTNKSQECYLKAFRYFARKFPNFQPRESLTDHEIAMRNVLKIVYPAITTRTCYFHYSQVTLLPANCISKTYEAIKKEATESFGDFFEDYFEYYHDQWLCKEGPVQISNFDRGEDRTTNVIESYHSQLNRLVGKHPHCNKFLATLIMILREERIDLHSVETGKYIQPYQNPESKKNNEEYVLFWQDIKKKIKEDNEELNLIDEIKKINHIKELKENERKIVEKLINNVKESYEEKYEFENYTMYTAINDPENPPAIMHQIRDIRHKLIASTDPAVLFTVYNAPKAYVRIA</sequence>
<feature type="coiled-coil region" evidence="1">
    <location>
        <begin position="427"/>
        <end position="454"/>
    </location>
</feature>
<evidence type="ECO:0000313" key="4">
    <source>
        <dbReference type="Proteomes" id="UP000786811"/>
    </source>
</evidence>
<dbReference type="AlphaFoldDB" id="A0A8J2HET3"/>
<proteinExistence type="predicted"/>
<keyword evidence="1" id="KW-0175">Coiled coil</keyword>
<gene>
    <name evidence="3" type="ORF">HICCMSTLAB_LOCUS6706</name>
</gene>
<dbReference type="EMBL" id="CAJNRD030001120">
    <property type="protein sequence ID" value="CAG5093265.1"/>
    <property type="molecule type" value="Genomic_DNA"/>
</dbReference>
<evidence type="ECO:0000256" key="1">
    <source>
        <dbReference type="SAM" id="Coils"/>
    </source>
</evidence>